<accession>A0A6A7C8P6</accession>
<comment type="function">
    <text evidence="9">Component of the Mediator complex, a coactivator involved in the regulated transcription of nearly all RNA polymerase II-dependent genes. Mediator functions as a bridge to convey information from gene-specific regulatory proteins to the basal RNA polymerase II transcription machinery. Mediator is recruited to promoters by direct interactions with regulatory proteins and serves as a scaffold for the assembly of a functional preinitiation complex with RNA polymerase II and the general transcription factors.</text>
</comment>
<dbReference type="OrthoDB" id="5322661at2759"/>
<keyword evidence="4 9" id="KW-0805">Transcription regulation</keyword>
<protein>
    <recommendedName>
        <fullName evidence="3 9">Mediator of RNA polymerase II transcription subunit 5</fullName>
    </recommendedName>
    <alternativeName>
        <fullName evidence="8 9">Mediator complex subunit 5</fullName>
    </alternativeName>
</protein>
<organism evidence="11 12">
    <name type="scientific">Piedraia hortae CBS 480.64</name>
    <dbReference type="NCBI Taxonomy" id="1314780"/>
    <lineage>
        <taxon>Eukaryota</taxon>
        <taxon>Fungi</taxon>
        <taxon>Dikarya</taxon>
        <taxon>Ascomycota</taxon>
        <taxon>Pezizomycotina</taxon>
        <taxon>Dothideomycetes</taxon>
        <taxon>Dothideomycetidae</taxon>
        <taxon>Capnodiales</taxon>
        <taxon>Piedraiaceae</taxon>
        <taxon>Piedraia</taxon>
    </lineage>
</organism>
<evidence type="ECO:0000256" key="6">
    <source>
        <dbReference type="ARBA" id="ARBA00023163"/>
    </source>
</evidence>
<keyword evidence="7 9" id="KW-0539">Nucleus</keyword>
<dbReference type="InterPro" id="IPR014801">
    <property type="entry name" value="Mediator_Med5_fun"/>
</dbReference>
<sequence>MDQDQLPKTDLETWQIIITNARMRSLRPEQFAGAIKELKHKHRIPRAARAKALVGLQTHASGGEGSILATYAEYFLLQRVFNVQDLLMAMLANSRWVGTREHASFEAQDPTQYCQSFEERMFRMITRIVSQGKLVLLPQDLYGVAQALYKWLLCMVDQESQRQEPHEYPYLHKGVCESLGEMAFTVLGHKSFRAVSRQSWWKRYQSLMVEQMINYELHVLPAAQTPNLMSLTRRVPFVQMDENNRPVCTKENLAEVIDDLPLCNAPAASYVMLSACFYGRWPFDDAKLLGYFNARLVQGQTYFGEELLTRSFDLLNGALLHKDPPHRVFAVRSFICNKLPLLLQAIERHLMLQSSFQVTIMQLSILDSEAPSEMLKQTRLDFQQACALHGLIDDSVLPNKSHRLVKGMLVAQVTEDIGKLESVVKELSSMQGNAGAAAQCIVQLIEDFAGRQDTASLAAVCNALVRRMPEVDIILQHDQPTQLLQPLIRALNNWTLDPDQLEFIQSYEEYASILLFTFAVIHRYELTQSVVQEGEFIFTILHQNSPTTLNPVQQAHLAKWSTGLFSADESGETSGIGDDVLSQHSPQELYKLVPSLLDQSITACRMSQLPMQTLKSGLELLAEPFLLPSLVIILNCITRRLKQHRDFNIIVPLLDKIFTQTGEPHAAVLRICADLLTNALWELGIKTPVVGRFMERLRPYTNQTARGNTSEQSISITQNWRAEMGETFRALISWESNTPPPHYSPRQLFLTVRSLGANAVLKVLIEEASSSQGIDLMANILCAPGGEALRAELQTQMEDLRGLLDMRSSHAAAVVRMHRRVEAMLATPPMELRFEEIILPTEDAGVEIVGLDVGDGLPVDDVLAGGDILPEGDILLPEAEQQQDGTMAQQQTLQQTQDQQVDSNIEDDIFGDDMFDSLEKYDGFSN</sequence>
<name>A0A6A7C8P6_9PEZI</name>
<keyword evidence="5 9" id="KW-0010">Activator</keyword>
<dbReference type="AlphaFoldDB" id="A0A6A7C8P6"/>
<evidence type="ECO:0000256" key="9">
    <source>
        <dbReference type="RuleBase" id="RU364142"/>
    </source>
</evidence>
<dbReference type="PANTHER" id="PTHR35784">
    <property type="entry name" value="MEDIATOR OF RNA POLYMERASE II TRANSCRIPTION SUBUNIT 5"/>
    <property type="match status" value="1"/>
</dbReference>
<dbReference type="GO" id="GO:0016592">
    <property type="term" value="C:mediator complex"/>
    <property type="evidence" value="ECO:0007669"/>
    <property type="project" value="InterPro"/>
</dbReference>
<dbReference type="GO" id="GO:0003712">
    <property type="term" value="F:transcription coregulator activity"/>
    <property type="evidence" value="ECO:0007669"/>
    <property type="project" value="InterPro"/>
</dbReference>
<evidence type="ECO:0000256" key="1">
    <source>
        <dbReference type="ARBA" id="ARBA00004123"/>
    </source>
</evidence>
<comment type="subcellular location">
    <subcellularLocation>
        <location evidence="1 9">Nucleus</location>
    </subcellularLocation>
</comment>
<evidence type="ECO:0000256" key="7">
    <source>
        <dbReference type="ARBA" id="ARBA00023242"/>
    </source>
</evidence>
<evidence type="ECO:0000313" key="12">
    <source>
        <dbReference type="Proteomes" id="UP000799421"/>
    </source>
</evidence>
<feature type="compositionally biased region" description="Low complexity" evidence="10">
    <location>
        <begin position="882"/>
        <end position="902"/>
    </location>
</feature>
<evidence type="ECO:0000256" key="5">
    <source>
        <dbReference type="ARBA" id="ARBA00023159"/>
    </source>
</evidence>
<dbReference type="Proteomes" id="UP000799421">
    <property type="component" value="Unassembled WGS sequence"/>
</dbReference>
<feature type="region of interest" description="Disordered" evidence="10">
    <location>
        <begin position="881"/>
        <end position="903"/>
    </location>
</feature>
<evidence type="ECO:0000256" key="8">
    <source>
        <dbReference type="ARBA" id="ARBA00031256"/>
    </source>
</evidence>
<reference evidence="11" key="1">
    <citation type="journal article" date="2020" name="Stud. Mycol.">
        <title>101 Dothideomycetes genomes: a test case for predicting lifestyles and emergence of pathogens.</title>
        <authorList>
            <person name="Haridas S."/>
            <person name="Albert R."/>
            <person name="Binder M."/>
            <person name="Bloem J."/>
            <person name="Labutti K."/>
            <person name="Salamov A."/>
            <person name="Andreopoulos B."/>
            <person name="Baker S."/>
            <person name="Barry K."/>
            <person name="Bills G."/>
            <person name="Bluhm B."/>
            <person name="Cannon C."/>
            <person name="Castanera R."/>
            <person name="Culley D."/>
            <person name="Daum C."/>
            <person name="Ezra D."/>
            <person name="Gonzalez J."/>
            <person name="Henrissat B."/>
            <person name="Kuo A."/>
            <person name="Liang C."/>
            <person name="Lipzen A."/>
            <person name="Lutzoni F."/>
            <person name="Magnuson J."/>
            <person name="Mondo S."/>
            <person name="Nolan M."/>
            <person name="Ohm R."/>
            <person name="Pangilinan J."/>
            <person name="Park H.-J."/>
            <person name="Ramirez L."/>
            <person name="Alfaro M."/>
            <person name="Sun H."/>
            <person name="Tritt A."/>
            <person name="Yoshinaga Y."/>
            <person name="Zwiers L.-H."/>
            <person name="Turgeon B."/>
            <person name="Goodwin S."/>
            <person name="Spatafora J."/>
            <person name="Crous P."/>
            <person name="Grigoriev I."/>
        </authorList>
    </citation>
    <scope>NUCLEOTIDE SEQUENCE</scope>
    <source>
        <strain evidence="11">CBS 480.64</strain>
    </source>
</reference>
<gene>
    <name evidence="9" type="primary">MED5</name>
    <name evidence="11" type="ORF">K470DRAFT_254255</name>
</gene>
<keyword evidence="6 9" id="KW-0804">Transcription</keyword>
<comment type="similarity">
    <text evidence="2 9">Belongs to the Mediator complex subunit 5 family.</text>
</comment>
<dbReference type="PANTHER" id="PTHR35784:SF1">
    <property type="entry name" value="MEDIATOR OF RNA POLYMERASE II TRANSCRIPTION SUBUNIT 5"/>
    <property type="match status" value="1"/>
</dbReference>
<dbReference type="Pfam" id="PF08689">
    <property type="entry name" value="Med5"/>
    <property type="match status" value="1"/>
</dbReference>
<proteinExistence type="inferred from homology"/>
<keyword evidence="12" id="KW-1185">Reference proteome</keyword>
<comment type="subunit">
    <text evidence="9">Component of the Mediator complex.</text>
</comment>
<evidence type="ECO:0000256" key="3">
    <source>
        <dbReference type="ARBA" id="ARBA00020628"/>
    </source>
</evidence>
<dbReference type="GO" id="GO:0006357">
    <property type="term" value="P:regulation of transcription by RNA polymerase II"/>
    <property type="evidence" value="ECO:0007669"/>
    <property type="project" value="InterPro"/>
</dbReference>
<evidence type="ECO:0000256" key="4">
    <source>
        <dbReference type="ARBA" id="ARBA00023015"/>
    </source>
</evidence>
<evidence type="ECO:0000256" key="10">
    <source>
        <dbReference type="SAM" id="MobiDB-lite"/>
    </source>
</evidence>
<dbReference type="EMBL" id="MU005958">
    <property type="protein sequence ID" value="KAF2863946.1"/>
    <property type="molecule type" value="Genomic_DNA"/>
</dbReference>
<evidence type="ECO:0000256" key="2">
    <source>
        <dbReference type="ARBA" id="ARBA00008782"/>
    </source>
</evidence>
<evidence type="ECO:0000313" key="11">
    <source>
        <dbReference type="EMBL" id="KAF2863946.1"/>
    </source>
</evidence>